<feature type="non-terminal residue" evidence="1">
    <location>
        <position position="1"/>
    </location>
</feature>
<proteinExistence type="predicted"/>
<evidence type="ECO:0000313" key="1">
    <source>
        <dbReference type="EMBL" id="CAG8850030.1"/>
    </source>
</evidence>
<name>A0ABN7XA40_GIGMA</name>
<sequence length="228" mass="25998">VPYSQPINHFSQPFPSNTLTTLIKEENNCQTVKAINKLTHFINEIVNQTPDHIQPLQLQPITSNSDDNRFLYKCSDFTQKIPPNSTILTSRPVTSIMNDTLRLDSYERFFTLYNSKDNSILPKISSNQPLNTSIHEPQFHLAREYVFPKFAQKSLSQQQEKIKDLRSRSRVQIKESKSSSNLSIMEEEEVPPIAACKVPYSIVNDISNKDADITCGQLLNIKNNGSNK</sequence>
<feature type="non-terminal residue" evidence="1">
    <location>
        <position position="228"/>
    </location>
</feature>
<dbReference type="EMBL" id="CAJVQB010099162">
    <property type="protein sequence ID" value="CAG8850030.1"/>
    <property type="molecule type" value="Genomic_DNA"/>
</dbReference>
<gene>
    <name evidence="1" type="ORF">GMARGA_LOCUS40005</name>
</gene>
<comment type="caution">
    <text evidence="1">The sequence shown here is derived from an EMBL/GenBank/DDBJ whole genome shotgun (WGS) entry which is preliminary data.</text>
</comment>
<organism evidence="1 2">
    <name type="scientific">Gigaspora margarita</name>
    <dbReference type="NCBI Taxonomy" id="4874"/>
    <lineage>
        <taxon>Eukaryota</taxon>
        <taxon>Fungi</taxon>
        <taxon>Fungi incertae sedis</taxon>
        <taxon>Mucoromycota</taxon>
        <taxon>Glomeromycotina</taxon>
        <taxon>Glomeromycetes</taxon>
        <taxon>Diversisporales</taxon>
        <taxon>Gigasporaceae</taxon>
        <taxon>Gigaspora</taxon>
    </lineage>
</organism>
<reference evidence="1 2" key="1">
    <citation type="submission" date="2021-06" db="EMBL/GenBank/DDBJ databases">
        <authorList>
            <person name="Kallberg Y."/>
            <person name="Tangrot J."/>
            <person name="Rosling A."/>
        </authorList>
    </citation>
    <scope>NUCLEOTIDE SEQUENCE [LARGE SCALE GENOMIC DNA]</scope>
    <source>
        <strain evidence="1 2">120-4 pot B 10/14</strain>
    </source>
</reference>
<keyword evidence="2" id="KW-1185">Reference proteome</keyword>
<dbReference type="Proteomes" id="UP000789901">
    <property type="component" value="Unassembled WGS sequence"/>
</dbReference>
<evidence type="ECO:0000313" key="2">
    <source>
        <dbReference type="Proteomes" id="UP000789901"/>
    </source>
</evidence>
<protein>
    <submittedName>
        <fullName evidence="1">26468_t:CDS:1</fullName>
    </submittedName>
</protein>
<accession>A0ABN7XA40</accession>